<gene>
    <name evidence="1" type="ORF">DVH24_016433</name>
</gene>
<dbReference type="AlphaFoldDB" id="A0A498HWR6"/>
<organism evidence="1 2">
    <name type="scientific">Malus domestica</name>
    <name type="common">Apple</name>
    <name type="synonym">Pyrus malus</name>
    <dbReference type="NCBI Taxonomy" id="3750"/>
    <lineage>
        <taxon>Eukaryota</taxon>
        <taxon>Viridiplantae</taxon>
        <taxon>Streptophyta</taxon>
        <taxon>Embryophyta</taxon>
        <taxon>Tracheophyta</taxon>
        <taxon>Spermatophyta</taxon>
        <taxon>Magnoliopsida</taxon>
        <taxon>eudicotyledons</taxon>
        <taxon>Gunneridae</taxon>
        <taxon>Pentapetalae</taxon>
        <taxon>rosids</taxon>
        <taxon>fabids</taxon>
        <taxon>Rosales</taxon>
        <taxon>Rosaceae</taxon>
        <taxon>Amygdaloideae</taxon>
        <taxon>Maleae</taxon>
        <taxon>Malus</taxon>
    </lineage>
</organism>
<proteinExistence type="predicted"/>
<dbReference type="Proteomes" id="UP000290289">
    <property type="component" value="Chromosome 15"/>
</dbReference>
<dbReference type="EMBL" id="RDQH01000341">
    <property type="protein sequence ID" value="RXH73611.1"/>
    <property type="molecule type" value="Genomic_DNA"/>
</dbReference>
<sequence length="81" mass="8682">MEACVVGELGASSQYQLGVLVSEVACDLSLFPPPPHSLQDDHHDEVAHLPYPSGMACDLHRHYVQVGLVACLLEVALASFP</sequence>
<protein>
    <submittedName>
        <fullName evidence="1">Uncharacterized protein</fullName>
    </submittedName>
</protein>
<accession>A0A498HWR6</accession>
<name>A0A498HWR6_MALDO</name>
<evidence type="ECO:0000313" key="2">
    <source>
        <dbReference type="Proteomes" id="UP000290289"/>
    </source>
</evidence>
<reference evidence="1 2" key="1">
    <citation type="submission" date="2018-10" db="EMBL/GenBank/DDBJ databases">
        <title>A high-quality apple genome assembly.</title>
        <authorList>
            <person name="Hu J."/>
        </authorList>
    </citation>
    <scope>NUCLEOTIDE SEQUENCE [LARGE SCALE GENOMIC DNA]</scope>
    <source>
        <strain evidence="2">cv. HFTH1</strain>
        <tissue evidence="1">Young leaf</tissue>
    </source>
</reference>
<keyword evidence="2" id="KW-1185">Reference proteome</keyword>
<comment type="caution">
    <text evidence="1">The sequence shown here is derived from an EMBL/GenBank/DDBJ whole genome shotgun (WGS) entry which is preliminary data.</text>
</comment>
<evidence type="ECO:0000313" key="1">
    <source>
        <dbReference type="EMBL" id="RXH73611.1"/>
    </source>
</evidence>